<dbReference type="Proteomes" id="UP000000547">
    <property type="component" value="Chromosome"/>
</dbReference>
<dbReference type="KEGG" id="cps:CPS_0879"/>
<dbReference type="HOGENOM" id="CLU_3214866_0_0_6"/>
<evidence type="ECO:0000256" key="1">
    <source>
        <dbReference type="SAM" id="Coils"/>
    </source>
</evidence>
<gene>
    <name evidence="3" type="ordered locus">CPS_0359</name>
    <name evidence="2" type="ordered locus">CPS_0879</name>
</gene>
<dbReference type="KEGG" id="cps:CPS_0359"/>
<evidence type="ECO:0000313" key="4">
    <source>
        <dbReference type="Proteomes" id="UP000000547"/>
    </source>
</evidence>
<accession>Q487Y7</accession>
<evidence type="ECO:0000313" key="2">
    <source>
        <dbReference type="EMBL" id="AAZ26245.1"/>
    </source>
</evidence>
<feature type="coiled-coil region" evidence="1">
    <location>
        <begin position="1"/>
        <end position="35"/>
    </location>
</feature>
<name>Q487Y7_COLP3</name>
<protein>
    <submittedName>
        <fullName evidence="2">Uncharacterized protein</fullName>
    </submittedName>
</protein>
<organism evidence="2 4">
    <name type="scientific">Colwellia psychrerythraea (strain 34H / ATCC BAA-681)</name>
    <name type="common">Vibrio psychroerythus</name>
    <dbReference type="NCBI Taxonomy" id="167879"/>
    <lineage>
        <taxon>Bacteria</taxon>
        <taxon>Pseudomonadati</taxon>
        <taxon>Pseudomonadota</taxon>
        <taxon>Gammaproteobacteria</taxon>
        <taxon>Alteromonadales</taxon>
        <taxon>Colwelliaceae</taxon>
        <taxon>Colwellia</taxon>
    </lineage>
</organism>
<sequence length="44" mass="5001">MNDIEAEIANTLKEIEELKEETRAIVAKMKTLNTADEKETNHAN</sequence>
<dbReference type="EMBL" id="CP000083">
    <property type="protein sequence ID" value="AAZ28338.1"/>
    <property type="molecule type" value="Genomic_DNA"/>
</dbReference>
<reference evidence="2" key="1">
    <citation type="journal article" date="2005" name="Proc. Natl. Acad. Sci. U.S.A.">
        <title>The psychrophilic lifestyle as revealed by the genome sequence of Colwellia psychrerythraea 34H through genomic and proteomic analyses.</title>
        <authorList>
            <person name="Methe B.A."/>
            <person name="Nelson K.E."/>
            <person name="Deming J.W."/>
            <person name="Momen B."/>
            <person name="Melamud E."/>
            <person name="Zhang X."/>
            <person name="Moult J."/>
            <person name="Madupu R."/>
            <person name="Nelson W.C."/>
            <person name="Dodson R.J."/>
            <person name="Brinkac L.M."/>
            <person name="Daugherty S.C."/>
            <person name="Durkin A.S."/>
            <person name="DeBoy R.T."/>
            <person name="Kolonay J.F."/>
            <person name="Sullivan S.A."/>
            <person name="Zhou L."/>
            <person name="Davidsen T.M."/>
            <person name="Wu M."/>
            <person name="Huston A.L."/>
            <person name="Lewis M."/>
            <person name="Weaver B."/>
            <person name="Weidman J.F."/>
            <person name="Khouri H."/>
            <person name="Utterback T.R."/>
            <person name="Feldblyum T.V."/>
            <person name="Fraser C.M."/>
        </authorList>
    </citation>
    <scope>NUCLEOTIDE SEQUENCE [LARGE SCALE GENOMIC DNA]</scope>
    <source>
        <strain evidence="2">34H</strain>
    </source>
</reference>
<dbReference type="EMBL" id="CP000083">
    <property type="protein sequence ID" value="AAZ26245.1"/>
    <property type="molecule type" value="Genomic_DNA"/>
</dbReference>
<evidence type="ECO:0000313" key="3">
    <source>
        <dbReference type="EMBL" id="AAZ28338.1"/>
    </source>
</evidence>
<dbReference type="RefSeq" id="WP_011041220.1">
    <property type="nucleotide sequence ID" value="NC_003910.7"/>
</dbReference>
<keyword evidence="1" id="KW-0175">Coiled coil</keyword>
<dbReference type="AlphaFoldDB" id="Q487Y7"/>
<proteinExistence type="predicted"/>